<protein>
    <recommendedName>
        <fullName evidence="9">Meteorin-like protein</fullName>
    </recommendedName>
</protein>
<evidence type="ECO:0000256" key="2">
    <source>
        <dbReference type="ARBA" id="ARBA00005669"/>
    </source>
</evidence>
<accession>A0A8D0E9N4</accession>
<evidence type="ECO:0000256" key="3">
    <source>
        <dbReference type="ARBA" id="ARBA00022525"/>
    </source>
</evidence>
<comment type="subcellular location">
    <subcellularLocation>
        <location evidence="1">Secreted</location>
    </subcellularLocation>
</comment>
<comment type="similarity">
    <text evidence="2">Belongs to the meteorin family.</text>
</comment>
<dbReference type="PANTHER" id="PTHR28593">
    <property type="entry name" value="METEORIN-LIKE PROTEIN"/>
    <property type="match status" value="1"/>
</dbReference>
<keyword evidence="3" id="KW-0964">Secreted</keyword>
<dbReference type="Ensembl" id="ENSSMRT00000032838.1">
    <property type="protein sequence ID" value="ENSSMRP00000028144.1"/>
    <property type="gene ID" value="ENSSMRG00000021653.1"/>
</dbReference>
<reference evidence="7" key="2">
    <citation type="submission" date="2025-09" db="UniProtKB">
        <authorList>
            <consortium name="Ensembl"/>
        </authorList>
    </citation>
    <scope>IDENTIFICATION</scope>
</reference>
<dbReference type="Proteomes" id="UP000694421">
    <property type="component" value="Unplaced"/>
</dbReference>
<evidence type="ECO:0000313" key="7">
    <source>
        <dbReference type="Ensembl" id="ENSSMRP00000028144.1"/>
    </source>
</evidence>
<dbReference type="GeneTree" id="ENSGT00390000001390"/>
<dbReference type="GO" id="GO:0005179">
    <property type="term" value="F:hormone activity"/>
    <property type="evidence" value="ECO:0007669"/>
    <property type="project" value="TreeGrafter"/>
</dbReference>
<evidence type="ECO:0000256" key="6">
    <source>
        <dbReference type="SAM" id="MobiDB-lite"/>
    </source>
</evidence>
<dbReference type="GO" id="GO:0005615">
    <property type="term" value="C:extracellular space"/>
    <property type="evidence" value="ECO:0007669"/>
    <property type="project" value="TreeGrafter"/>
</dbReference>
<proteinExistence type="inferred from homology"/>
<organism evidence="7 8">
    <name type="scientific">Salvator merianae</name>
    <name type="common">Argentine black and white tegu</name>
    <name type="synonym">Tupinambis merianae</name>
    <dbReference type="NCBI Taxonomy" id="96440"/>
    <lineage>
        <taxon>Eukaryota</taxon>
        <taxon>Metazoa</taxon>
        <taxon>Chordata</taxon>
        <taxon>Craniata</taxon>
        <taxon>Vertebrata</taxon>
        <taxon>Euteleostomi</taxon>
        <taxon>Lepidosauria</taxon>
        <taxon>Squamata</taxon>
        <taxon>Bifurcata</taxon>
        <taxon>Unidentata</taxon>
        <taxon>Episquamata</taxon>
        <taxon>Laterata</taxon>
        <taxon>Teiioidea</taxon>
        <taxon>Teiidae</taxon>
        <taxon>Salvator</taxon>
    </lineage>
</organism>
<feature type="region of interest" description="Disordered" evidence="6">
    <location>
        <begin position="19"/>
        <end position="40"/>
    </location>
</feature>
<keyword evidence="4" id="KW-0732">Signal</keyword>
<evidence type="ECO:0000256" key="1">
    <source>
        <dbReference type="ARBA" id="ARBA00004613"/>
    </source>
</evidence>
<dbReference type="InterPro" id="IPR008993">
    <property type="entry name" value="TIMP-like_OB-fold"/>
</dbReference>
<dbReference type="PANTHER" id="PTHR28593:SF4">
    <property type="entry name" value="METEORIN-LIKE PROTEIN"/>
    <property type="match status" value="1"/>
</dbReference>
<evidence type="ECO:0000256" key="5">
    <source>
        <dbReference type="ARBA" id="ARBA00023157"/>
    </source>
</evidence>
<name>A0A8D0E9N4_SALMN</name>
<evidence type="ECO:0008006" key="9">
    <source>
        <dbReference type="Google" id="ProtNLM"/>
    </source>
</evidence>
<dbReference type="OMA" id="TMGFRYE"/>
<reference evidence="7" key="1">
    <citation type="submission" date="2025-08" db="UniProtKB">
        <authorList>
            <consortium name="Ensembl"/>
        </authorList>
    </citation>
    <scope>IDENTIFICATION</scope>
</reference>
<keyword evidence="8" id="KW-1185">Reference proteome</keyword>
<dbReference type="AlphaFoldDB" id="A0A8D0E9N4"/>
<dbReference type="InterPro" id="IPR051998">
    <property type="entry name" value="Meteorin-like"/>
</dbReference>
<dbReference type="Gene3D" id="2.40.50.120">
    <property type="match status" value="1"/>
</dbReference>
<evidence type="ECO:0000313" key="8">
    <source>
        <dbReference type="Proteomes" id="UP000694421"/>
    </source>
</evidence>
<evidence type="ECO:0000256" key="4">
    <source>
        <dbReference type="ARBA" id="ARBA00022729"/>
    </source>
</evidence>
<sequence length="376" mass="42649">MQEGGMGIAHLFHACFTERNTPPTVPQRGPLSSTHHHPHRSHQRICKSVAPTPEGIIFFLHSLHAGSKRGWQNHLMSLLGREFWSRRSGLPLLLLLLLSSLQQPCAADYCSWKGSGLSWEPHSRAVEQVHLRCTEGFLEWMYPARALRVILEPNLSSARHTTICIKPSSNFQGANIYVEHDGQLHLLVSEAEEPRLHHVSCFSTHSPQQVALFLQASPQRDISRKTASFQYELLSNQSASGRDFQKMALVKAMCRPCDNMELLMAICSSDFVVRGSIQNVTHDSENQMSQVEVDVHRVYRQKNRIFQQDKETGKWQGPIKTLLQCKVKKGMGDFLFTGNEHFGEAWLGCAPRFKDFSAIYQEAREKGANPCDFQFN</sequence>
<keyword evidence="5" id="KW-1015">Disulfide bond</keyword>